<dbReference type="EMBL" id="JACHXX010000016">
    <property type="protein sequence ID" value="MBB3166355.1"/>
    <property type="molecule type" value="Genomic_DNA"/>
</dbReference>
<evidence type="ECO:0000256" key="1">
    <source>
        <dbReference type="SAM" id="MobiDB-lite"/>
    </source>
</evidence>
<evidence type="ECO:0000313" key="2">
    <source>
        <dbReference type="EMBL" id="MBB3166355.1"/>
    </source>
</evidence>
<keyword evidence="3" id="KW-1185">Reference proteome</keyword>
<reference evidence="2 3" key="1">
    <citation type="submission" date="2020-08" db="EMBL/GenBank/DDBJ databases">
        <title>Genomic Encyclopedia of Type Strains, Phase III (KMG-III): the genomes of soil and plant-associated and newly described type strains.</title>
        <authorList>
            <person name="Whitman W."/>
        </authorList>
    </citation>
    <scope>NUCLEOTIDE SEQUENCE [LARGE SCALE GENOMIC DNA]</scope>
    <source>
        <strain evidence="2 3">CECT 8280</strain>
    </source>
</reference>
<protein>
    <submittedName>
        <fullName evidence="2">Uncharacterized protein</fullName>
    </submittedName>
</protein>
<feature type="region of interest" description="Disordered" evidence="1">
    <location>
        <begin position="1"/>
        <end position="46"/>
    </location>
</feature>
<organism evidence="2 3">
    <name type="scientific">Rhizobium laguerreae</name>
    <dbReference type="NCBI Taxonomy" id="1076926"/>
    <lineage>
        <taxon>Bacteria</taxon>
        <taxon>Pseudomonadati</taxon>
        <taxon>Pseudomonadota</taxon>
        <taxon>Alphaproteobacteria</taxon>
        <taxon>Hyphomicrobiales</taxon>
        <taxon>Rhizobiaceae</taxon>
        <taxon>Rhizobium/Agrobacterium group</taxon>
        <taxon>Rhizobium</taxon>
    </lineage>
</organism>
<evidence type="ECO:0000313" key="3">
    <source>
        <dbReference type="Proteomes" id="UP000542811"/>
    </source>
</evidence>
<dbReference type="RefSeq" id="WP_165940340.1">
    <property type="nucleotide sequence ID" value="NZ_JABEQX010000016.1"/>
</dbReference>
<dbReference type="Proteomes" id="UP000542811">
    <property type="component" value="Unassembled WGS sequence"/>
</dbReference>
<sequence length="46" mass="5551">MQDGEFVTTSSKKDWVEKPKPVVQEATHRKNHEDDHLRQRPAYFQR</sequence>
<gene>
    <name evidence="2" type="ORF">FHS25_006872</name>
</gene>
<comment type="caution">
    <text evidence="2">The sequence shown here is derived from an EMBL/GenBank/DDBJ whole genome shotgun (WGS) entry which is preliminary data.</text>
</comment>
<proteinExistence type="predicted"/>
<accession>A0ABR6GKD8</accession>
<feature type="compositionally biased region" description="Basic and acidic residues" evidence="1">
    <location>
        <begin position="11"/>
        <end position="38"/>
    </location>
</feature>
<name>A0ABR6GKD8_9HYPH</name>